<name>A0ABW1VFE2_9MICO</name>
<dbReference type="InterPro" id="IPR052519">
    <property type="entry name" value="Euk-type_GlcNAc_Kinase"/>
</dbReference>
<feature type="domain" description="ATPase BadF/BadG/BcrA/BcrD type" evidence="1">
    <location>
        <begin position="41"/>
        <end position="274"/>
    </location>
</feature>
<dbReference type="Gene3D" id="3.30.420.40">
    <property type="match status" value="1"/>
</dbReference>
<dbReference type="InterPro" id="IPR002731">
    <property type="entry name" value="ATPase_BadF"/>
</dbReference>
<dbReference type="Pfam" id="PF01869">
    <property type="entry name" value="BcrAD_BadFG"/>
    <property type="match status" value="1"/>
</dbReference>
<keyword evidence="2" id="KW-0418">Kinase</keyword>
<accession>A0ABW1VFE2</accession>
<gene>
    <name evidence="2" type="ORF">ACFQB0_09090</name>
</gene>
<sequence>MISTVVGDIGKSKIRLAVLSDGALSRTVEIESPVALGQPANSPILFGVVADALSQLRLEAPIDLGLGLAGMATTTASGASLVEAIRGVVNVNRIVIASDVVVAHLGAFAGDEGTVLIAGTGAAALNVEADSVPVLRDGHGPYFGDDGSGGWLGARAVRAVVKAAEGRGPATSLTKLLRVRTSLDPQTMVRRGNAADNPARWSGQFAPDVLRAWTTGDQVATGIVRDAVTALTTTVLSARRQSQAIALTGGLLRCEPFAQDLIRSITSATPEAIVTVTEGRWMQGANVLLELERTRIAGSLQSLTEIHVIAGG</sequence>
<dbReference type="SUPFAM" id="SSF53067">
    <property type="entry name" value="Actin-like ATPase domain"/>
    <property type="match status" value="1"/>
</dbReference>
<organism evidence="2 3">
    <name type="scientific">Luethyella okanaganae</name>
    <dbReference type="NCBI Taxonomy" id="69372"/>
    <lineage>
        <taxon>Bacteria</taxon>
        <taxon>Bacillati</taxon>
        <taxon>Actinomycetota</taxon>
        <taxon>Actinomycetes</taxon>
        <taxon>Micrococcales</taxon>
        <taxon>Microbacteriaceae</taxon>
        <taxon>Luethyella</taxon>
    </lineage>
</organism>
<comment type="caution">
    <text evidence="2">The sequence shown here is derived from an EMBL/GenBank/DDBJ whole genome shotgun (WGS) entry which is preliminary data.</text>
</comment>
<protein>
    <submittedName>
        <fullName evidence="2">N-acetylglucosamine kinase</fullName>
    </submittedName>
</protein>
<evidence type="ECO:0000313" key="3">
    <source>
        <dbReference type="Proteomes" id="UP001596306"/>
    </source>
</evidence>
<dbReference type="PANTHER" id="PTHR43190:SF3">
    <property type="entry name" value="N-ACETYL-D-GLUCOSAMINE KINASE"/>
    <property type="match status" value="1"/>
</dbReference>
<reference evidence="3" key="1">
    <citation type="journal article" date="2019" name="Int. J. Syst. Evol. Microbiol.">
        <title>The Global Catalogue of Microorganisms (GCM) 10K type strain sequencing project: providing services to taxonomists for standard genome sequencing and annotation.</title>
        <authorList>
            <consortium name="The Broad Institute Genomics Platform"/>
            <consortium name="The Broad Institute Genome Sequencing Center for Infectious Disease"/>
            <person name="Wu L."/>
            <person name="Ma J."/>
        </authorList>
    </citation>
    <scope>NUCLEOTIDE SEQUENCE [LARGE SCALE GENOMIC DNA]</scope>
    <source>
        <strain evidence="3">CCUG 43304</strain>
    </source>
</reference>
<keyword evidence="3" id="KW-1185">Reference proteome</keyword>
<dbReference type="RefSeq" id="WP_386730433.1">
    <property type="nucleotide sequence ID" value="NZ_JBHSTP010000002.1"/>
</dbReference>
<dbReference type="PANTHER" id="PTHR43190">
    <property type="entry name" value="N-ACETYL-D-GLUCOSAMINE KINASE"/>
    <property type="match status" value="1"/>
</dbReference>
<proteinExistence type="predicted"/>
<dbReference type="EMBL" id="JBHSTP010000002">
    <property type="protein sequence ID" value="MFC6356262.1"/>
    <property type="molecule type" value="Genomic_DNA"/>
</dbReference>
<evidence type="ECO:0000259" key="1">
    <source>
        <dbReference type="Pfam" id="PF01869"/>
    </source>
</evidence>
<dbReference type="Proteomes" id="UP001596306">
    <property type="component" value="Unassembled WGS sequence"/>
</dbReference>
<keyword evidence="2" id="KW-0808">Transferase</keyword>
<evidence type="ECO:0000313" key="2">
    <source>
        <dbReference type="EMBL" id="MFC6356262.1"/>
    </source>
</evidence>
<dbReference type="GO" id="GO:0016301">
    <property type="term" value="F:kinase activity"/>
    <property type="evidence" value="ECO:0007669"/>
    <property type="project" value="UniProtKB-KW"/>
</dbReference>
<dbReference type="InterPro" id="IPR043129">
    <property type="entry name" value="ATPase_NBD"/>
</dbReference>